<dbReference type="GO" id="GO:0005524">
    <property type="term" value="F:ATP binding"/>
    <property type="evidence" value="ECO:0007669"/>
    <property type="project" value="InterPro"/>
</dbReference>
<sequence>MGLRQVINNWISYVRSISVVPITRRFSVNMGSTAALEVSTEETLKKQTLRPQHTISHIMDSKQITGILIEHGCVDLSGEFDLKCLEDTPPCSGGGWGDIICTQMRDGTSVAVKRTNVLTRSPDFKRMIKEAARELHIWSKCDHKNVMKLMGFVELNGRFSMVSPWMEGGDVSSYIQQTPEAGAEHRLDLCKQLANGLCYFHEQGMVHGDLKAQNALVSISKDREVVVKLTDFGSASIKHSSLSYSSLQATMRSLFWVPPELMRGTGTSPNFASDIYSLGMTVLEIITGEYPFSEWNQNALMCRLAYVGPQDAGAPLPTRPVCCIPPTNNGDQVWKLLTSCWSEISHLRPSALNVKESLESARLELSEIDWSHSGKPSHPVCKARSTNQASLATV</sequence>
<feature type="region of interest" description="Disordered" evidence="1">
    <location>
        <begin position="372"/>
        <end position="394"/>
    </location>
</feature>
<dbReference type="PROSITE" id="PS50011">
    <property type="entry name" value="PROTEIN_KINASE_DOM"/>
    <property type="match status" value="1"/>
</dbReference>
<protein>
    <recommendedName>
        <fullName evidence="2">Protein kinase domain-containing protein</fullName>
    </recommendedName>
</protein>
<dbReference type="SUPFAM" id="SSF56112">
    <property type="entry name" value="Protein kinase-like (PK-like)"/>
    <property type="match status" value="1"/>
</dbReference>
<dbReference type="Pfam" id="PF00069">
    <property type="entry name" value="Pkinase"/>
    <property type="match status" value="1"/>
</dbReference>
<dbReference type="InterPro" id="IPR051681">
    <property type="entry name" value="Ser/Thr_Kinases-Pseudokinases"/>
</dbReference>
<name>A0A8H3D7A4_9AGAM</name>
<dbReference type="InterPro" id="IPR000719">
    <property type="entry name" value="Prot_kinase_dom"/>
</dbReference>
<dbReference type="Gene3D" id="1.10.510.10">
    <property type="entry name" value="Transferase(Phosphotransferase) domain 1"/>
    <property type="match status" value="1"/>
</dbReference>
<comment type="caution">
    <text evidence="3">The sequence shown here is derived from an EMBL/GenBank/DDBJ whole genome shotgun (WGS) entry which is preliminary data.</text>
</comment>
<feature type="compositionally biased region" description="Polar residues" evidence="1">
    <location>
        <begin position="384"/>
        <end position="394"/>
    </location>
</feature>
<evidence type="ECO:0000256" key="1">
    <source>
        <dbReference type="SAM" id="MobiDB-lite"/>
    </source>
</evidence>
<dbReference type="EMBL" id="CAJMXA010003735">
    <property type="protein sequence ID" value="CAE6513730.1"/>
    <property type="molecule type" value="Genomic_DNA"/>
</dbReference>
<reference evidence="3" key="1">
    <citation type="submission" date="2021-01" db="EMBL/GenBank/DDBJ databases">
        <authorList>
            <person name="Kaushik A."/>
        </authorList>
    </citation>
    <scope>NUCLEOTIDE SEQUENCE</scope>
    <source>
        <strain evidence="3">AG6-10EEA</strain>
    </source>
</reference>
<dbReference type="Proteomes" id="UP000663853">
    <property type="component" value="Unassembled WGS sequence"/>
</dbReference>
<dbReference type="GO" id="GO:0004674">
    <property type="term" value="F:protein serine/threonine kinase activity"/>
    <property type="evidence" value="ECO:0007669"/>
    <property type="project" value="TreeGrafter"/>
</dbReference>
<evidence type="ECO:0000259" key="2">
    <source>
        <dbReference type="PROSITE" id="PS50011"/>
    </source>
</evidence>
<organism evidence="3 4">
    <name type="scientific">Rhizoctonia solani</name>
    <dbReference type="NCBI Taxonomy" id="456999"/>
    <lineage>
        <taxon>Eukaryota</taxon>
        <taxon>Fungi</taxon>
        <taxon>Dikarya</taxon>
        <taxon>Basidiomycota</taxon>
        <taxon>Agaricomycotina</taxon>
        <taxon>Agaricomycetes</taxon>
        <taxon>Cantharellales</taxon>
        <taxon>Ceratobasidiaceae</taxon>
        <taxon>Rhizoctonia</taxon>
    </lineage>
</organism>
<dbReference type="SMART" id="SM00220">
    <property type="entry name" value="S_TKc"/>
    <property type="match status" value="1"/>
</dbReference>
<accession>A0A8H3D7A4</accession>
<dbReference type="InterPro" id="IPR011009">
    <property type="entry name" value="Kinase-like_dom_sf"/>
</dbReference>
<dbReference type="PANTHER" id="PTHR44329:SF214">
    <property type="entry name" value="PROTEIN KINASE DOMAIN-CONTAINING PROTEIN"/>
    <property type="match status" value="1"/>
</dbReference>
<dbReference type="PANTHER" id="PTHR44329">
    <property type="entry name" value="SERINE/THREONINE-PROTEIN KINASE TNNI3K-RELATED"/>
    <property type="match status" value="1"/>
</dbReference>
<evidence type="ECO:0000313" key="3">
    <source>
        <dbReference type="EMBL" id="CAE6513730.1"/>
    </source>
</evidence>
<gene>
    <name evidence="3" type="ORF">RDB_LOCUS133205</name>
</gene>
<evidence type="ECO:0000313" key="4">
    <source>
        <dbReference type="Proteomes" id="UP000663853"/>
    </source>
</evidence>
<dbReference type="AlphaFoldDB" id="A0A8H3D7A4"/>
<feature type="domain" description="Protein kinase" evidence="2">
    <location>
        <begin position="85"/>
        <end position="363"/>
    </location>
</feature>
<proteinExistence type="predicted"/>